<comment type="similarity">
    <text evidence="2">Belongs to the universal stress protein A family.</text>
</comment>
<feature type="domain" description="UspA" evidence="5">
    <location>
        <begin position="8"/>
        <end position="140"/>
    </location>
</feature>
<dbReference type="PANTHER" id="PTHR47892:SF1">
    <property type="entry name" value="UNIVERSAL STRESS PROTEIN E"/>
    <property type="match status" value="1"/>
</dbReference>
<dbReference type="InterPro" id="IPR006015">
    <property type="entry name" value="Universal_stress_UspA"/>
</dbReference>
<evidence type="ECO:0000313" key="7">
    <source>
        <dbReference type="Proteomes" id="UP000787472"/>
    </source>
</evidence>
<reference evidence="6" key="1">
    <citation type="submission" date="2020-03" db="EMBL/GenBank/DDBJ databases">
        <authorList>
            <person name="Guo F."/>
        </authorList>
    </citation>
    <scope>NUCLEOTIDE SEQUENCE</scope>
    <source>
        <strain evidence="6">JCM 30134</strain>
    </source>
</reference>
<evidence type="ECO:0000256" key="1">
    <source>
        <dbReference type="ARBA" id="ARBA00004496"/>
    </source>
</evidence>
<evidence type="ECO:0000313" key="6">
    <source>
        <dbReference type="EMBL" id="NHO68435.1"/>
    </source>
</evidence>
<evidence type="ECO:0000256" key="3">
    <source>
        <dbReference type="ARBA" id="ARBA00022490"/>
    </source>
</evidence>
<dbReference type="Proteomes" id="UP000787472">
    <property type="component" value="Unassembled WGS sequence"/>
</dbReference>
<comment type="function">
    <text evidence="4">Required for resistance to DNA-damaging agents.</text>
</comment>
<dbReference type="SUPFAM" id="SSF52402">
    <property type="entry name" value="Adenine nucleotide alpha hydrolases-like"/>
    <property type="match status" value="2"/>
</dbReference>
<proteinExistence type="inferred from homology"/>
<dbReference type="EMBL" id="JAAONZ010000031">
    <property type="protein sequence ID" value="NHO68435.1"/>
    <property type="molecule type" value="Genomic_DNA"/>
</dbReference>
<comment type="caution">
    <text evidence="6">The sequence shown here is derived from an EMBL/GenBank/DDBJ whole genome shotgun (WGS) entry which is preliminary data.</text>
</comment>
<feature type="domain" description="UspA" evidence="5">
    <location>
        <begin position="169"/>
        <end position="283"/>
    </location>
</feature>
<organism evidence="6 7">
    <name type="scientific">Pseudomaricurvus hydrocarbonicus</name>
    <dbReference type="NCBI Taxonomy" id="1470433"/>
    <lineage>
        <taxon>Bacteria</taxon>
        <taxon>Pseudomonadati</taxon>
        <taxon>Pseudomonadota</taxon>
        <taxon>Gammaproteobacteria</taxon>
        <taxon>Cellvibrionales</taxon>
        <taxon>Cellvibrionaceae</taxon>
        <taxon>Pseudomaricurvus</taxon>
    </lineage>
</organism>
<name>A0A9E5MQ89_9GAMM</name>
<dbReference type="RefSeq" id="WP_167192400.1">
    <property type="nucleotide sequence ID" value="NZ_JAAONZ010000031.1"/>
</dbReference>
<dbReference type="Pfam" id="PF00582">
    <property type="entry name" value="Usp"/>
    <property type="match status" value="2"/>
</dbReference>
<evidence type="ECO:0000256" key="4">
    <source>
        <dbReference type="ARBA" id="ARBA00037131"/>
    </source>
</evidence>
<comment type="subcellular location">
    <subcellularLocation>
        <location evidence="1">Cytoplasm</location>
    </subcellularLocation>
</comment>
<dbReference type="InterPro" id="IPR006016">
    <property type="entry name" value="UspA"/>
</dbReference>
<accession>A0A9E5MQ89</accession>
<dbReference type="GO" id="GO:0005737">
    <property type="term" value="C:cytoplasm"/>
    <property type="evidence" value="ECO:0007669"/>
    <property type="project" value="UniProtKB-SubCell"/>
</dbReference>
<dbReference type="AlphaFoldDB" id="A0A9E5MQ89"/>
<dbReference type="PRINTS" id="PR01438">
    <property type="entry name" value="UNVRSLSTRESS"/>
</dbReference>
<dbReference type="PANTHER" id="PTHR47892">
    <property type="entry name" value="UNIVERSAL STRESS PROTEIN E"/>
    <property type="match status" value="1"/>
</dbReference>
<sequence length="284" mass="31607">MLPTLLFVVIDPHKEEQIALQRAEQLAVDTGARLHLFCCDYLEDISQFTSRKDAKHSTLTQHTAQLEALAQPLRDEGITVTTEAYWNDNWQNSVIYASSRAGADLILKSSFSHGALERRFLKTSDITLLRKASCSTLLVKSASPWMEQRILAAVTLDNDDPEHELLNNRIIKEAQRLSKATQSDLHCVTAHEHLPNIGDVLRLLEDEEDSTDEELISERFGVQPERVHIASGAPKDVIIAITKQLRADLLVIGTTARRGVKAALLGNTAEKVIDSVEMDVLVVN</sequence>
<gene>
    <name evidence="6" type="ORF">G8770_23020</name>
</gene>
<protein>
    <submittedName>
        <fullName evidence="6">Universal stress protein</fullName>
    </submittedName>
</protein>
<evidence type="ECO:0000259" key="5">
    <source>
        <dbReference type="Pfam" id="PF00582"/>
    </source>
</evidence>
<evidence type="ECO:0000256" key="2">
    <source>
        <dbReference type="ARBA" id="ARBA00008791"/>
    </source>
</evidence>
<keyword evidence="7" id="KW-1185">Reference proteome</keyword>
<keyword evidence="3" id="KW-0963">Cytoplasm</keyword>
<dbReference type="Gene3D" id="3.40.50.12370">
    <property type="match status" value="1"/>
</dbReference>